<dbReference type="Gene3D" id="3.40.190.10">
    <property type="entry name" value="Periplasmic binding protein-like II"/>
    <property type="match status" value="1"/>
</dbReference>
<dbReference type="PIRSF" id="PIRSF002741">
    <property type="entry name" value="MppA"/>
    <property type="match status" value="1"/>
</dbReference>
<keyword evidence="1" id="KW-0732">Signal</keyword>
<dbReference type="Gene3D" id="3.10.105.10">
    <property type="entry name" value="Dipeptide-binding Protein, Domain 3"/>
    <property type="match status" value="1"/>
</dbReference>
<sequence length="522" mass="55841">MRAAALLAALAVAVTGCSGGGDDASTSQAPTDGVLRLGFLNDPGQPPDPDIYYAGAGLAITTNVYEGLVRYEAGNSTEAEIVPLLAESWEVSDDNSQYTFHLREGVTFHDGTPFTADAVEASIQRRLDVDGGPAYMVSDVAQVDTIDDYTVTITLSAPNSAFLDYLASPYGLRMISPTILSEQAGDDYAQTYLSTHDGGTGPYTLTKAEVDSGYELQAYDGYWGDEEPTFTTIDMPVYTEVSAMQLALEKGDLHAMLGQIPNASREGYVNSDALSAYTLPSFQVGVFYMNPNRELLADESARKALFEGIDWATLIDQTVMYSGKPSEGNYPEGALPADVDSRELVYDPDALQEWVSSLPAGTAIDIGYTAGSSDAEQMSNLIAAQLQALGMNATAASHQTSEIYGSFASDPANAPDVFVSPGTWPDSNNAYMHGHVFWDADGGLNYLQCSSEDVTSLLTEALRTGDAETYAQAGDAAYEHMCNPTFAWISDFMVAQPWLAGVEDAHNIAAPYTLDFNKLSIA</sequence>
<dbReference type="Proteomes" id="UP000749311">
    <property type="component" value="Unassembled WGS sequence"/>
</dbReference>
<comment type="caution">
    <text evidence="3">The sequence shown here is derived from an EMBL/GenBank/DDBJ whole genome shotgun (WGS) entry which is preliminary data.</text>
</comment>
<dbReference type="PANTHER" id="PTHR30290">
    <property type="entry name" value="PERIPLASMIC BINDING COMPONENT OF ABC TRANSPORTER"/>
    <property type="match status" value="1"/>
</dbReference>
<evidence type="ECO:0000259" key="2">
    <source>
        <dbReference type="Pfam" id="PF00496"/>
    </source>
</evidence>
<gene>
    <name evidence="3" type="ORF">FB473_000315</name>
</gene>
<proteinExistence type="predicted"/>
<accession>A0ABX0SB93</accession>
<evidence type="ECO:0000313" key="3">
    <source>
        <dbReference type="EMBL" id="NIH55670.1"/>
    </source>
</evidence>
<dbReference type="PROSITE" id="PS51257">
    <property type="entry name" value="PROKAR_LIPOPROTEIN"/>
    <property type="match status" value="1"/>
</dbReference>
<organism evidence="3 4">
    <name type="scientific">Brooklawnia cerclae</name>
    <dbReference type="NCBI Taxonomy" id="349934"/>
    <lineage>
        <taxon>Bacteria</taxon>
        <taxon>Bacillati</taxon>
        <taxon>Actinomycetota</taxon>
        <taxon>Actinomycetes</taxon>
        <taxon>Propionibacteriales</taxon>
        <taxon>Propionibacteriaceae</taxon>
        <taxon>Brooklawnia</taxon>
    </lineage>
</organism>
<dbReference type="CDD" id="cd00995">
    <property type="entry name" value="PBP2_NikA_DppA_OppA_like"/>
    <property type="match status" value="1"/>
</dbReference>
<evidence type="ECO:0000313" key="4">
    <source>
        <dbReference type="Proteomes" id="UP000749311"/>
    </source>
</evidence>
<feature type="signal peptide" evidence="1">
    <location>
        <begin position="1"/>
        <end position="20"/>
    </location>
</feature>
<keyword evidence="4" id="KW-1185">Reference proteome</keyword>
<evidence type="ECO:0000256" key="1">
    <source>
        <dbReference type="SAM" id="SignalP"/>
    </source>
</evidence>
<dbReference type="Pfam" id="PF00496">
    <property type="entry name" value="SBP_bac_5"/>
    <property type="match status" value="1"/>
</dbReference>
<dbReference type="InterPro" id="IPR039424">
    <property type="entry name" value="SBP_5"/>
</dbReference>
<dbReference type="EMBL" id="JAAMOZ010000001">
    <property type="protein sequence ID" value="NIH55670.1"/>
    <property type="molecule type" value="Genomic_DNA"/>
</dbReference>
<dbReference type="RefSeq" id="WP_167164202.1">
    <property type="nucleotide sequence ID" value="NZ_BAAAOO010000012.1"/>
</dbReference>
<dbReference type="InterPro" id="IPR000914">
    <property type="entry name" value="SBP_5_dom"/>
</dbReference>
<dbReference type="InterPro" id="IPR030678">
    <property type="entry name" value="Peptide/Ni-bd"/>
</dbReference>
<reference evidence="3 4" key="1">
    <citation type="submission" date="2020-02" db="EMBL/GenBank/DDBJ databases">
        <title>Sequencing the genomes of 1000 actinobacteria strains.</title>
        <authorList>
            <person name="Klenk H.-P."/>
        </authorList>
    </citation>
    <scope>NUCLEOTIDE SEQUENCE [LARGE SCALE GENOMIC DNA]</scope>
    <source>
        <strain evidence="3 4">DSM 19609</strain>
    </source>
</reference>
<protein>
    <submittedName>
        <fullName evidence="3">Peptide/nickel transport system substrate-binding protein</fullName>
    </submittedName>
</protein>
<dbReference type="SUPFAM" id="SSF53850">
    <property type="entry name" value="Periplasmic binding protein-like II"/>
    <property type="match status" value="1"/>
</dbReference>
<name>A0ABX0SB93_9ACTN</name>
<feature type="chain" id="PRO_5047543940" evidence="1">
    <location>
        <begin position="21"/>
        <end position="522"/>
    </location>
</feature>
<feature type="domain" description="Solute-binding protein family 5" evidence="2">
    <location>
        <begin position="80"/>
        <end position="400"/>
    </location>
</feature>